<accession>A0ABQ9YGH2</accession>
<feature type="domain" description="HTH La-type RNA-binding" evidence="7">
    <location>
        <begin position="1"/>
        <end position="92"/>
    </location>
</feature>
<dbReference type="Gene3D" id="3.30.70.330">
    <property type="match status" value="2"/>
</dbReference>
<dbReference type="SMART" id="SM00715">
    <property type="entry name" value="LA"/>
    <property type="match status" value="1"/>
</dbReference>
<dbReference type="PANTHER" id="PTHR22792">
    <property type="entry name" value="LUPUS LA PROTEIN-RELATED"/>
    <property type="match status" value="1"/>
</dbReference>
<dbReference type="Gene3D" id="1.10.10.10">
    <property type="entry name" value="Winged helix-like DNA-binding domain superfamily/Winged helix DNA-binding domain"/>
    <property type="match status" value="1"/>
</dbReference>
<dbReference type="InterPro" id="IPR035979">
    <property type="entry name" value="RBD_domain_sf"/>
</dbReference>
<dbReference type="InterPro" id="IPR014886">
    <property type="entry name" value="La_xRRM"/>
</dbReference>
<evidence type="ECO:0000313" key="9">
    <source>
        <dbReference type="EMBL" id="KAK2962689.1"/>
    </source>
</evidence>
<dbReference type="Pfam" id="PF00076">
    <property type="entry name" value="RRM_1"/>
    <property type="match status" value="1"/>
</dbReference>
<evidence type="ECO:0000256" key="2">
    <source>
        <dbReference type="ARBA" id="ARBA00022884"/>
    </source>
</evidence>
<protein>
    <submittedName>
        <fullName evidence="9">Lupus La protein like protein</fullName>
    </submittedName>
</protein>
<dbReference type="Pfam" id="PF08777">
    <property type="entry name" value="RRM_3"/>
    <property type="match status" value="1"/>
</dbReference>
<evidence type="ECO:0000256" key="3">
    <source>
        <dbReference type="ARBA" id="ARBA00023242"/>
    </source>
</evidence>
<dbReference type="InterPro" id="IPR036390">
    <property type="entry name" value="WH_DNA-bd_sf"/>
</dbReference>
<evidence type="ECO:0000259" key="8">
    <source>
        <dbReference type="PROSITE" id="PS51939"/>
    </source>
</evidence>
<keyword evidence="2 4" id="KW-0694">RNA-binding</keyword>
<dbReference type="PROSITE" id="PS50961">
    <property type="entry name" value="HTH_LA"/>
    <property type="match status" value="1"/>
</dbReference>
<proteinExistence type="predicted"/>
<comment type="subcellular location">
    <subcellularLocation>
        <location evidence="1">Nucleus</location>
    </subcellularLocation>
</comment>
<feature type="compositionally biased region" description="Basic residues" evidence="5">
    <location>
        <begin position="314"/>
        <end position="332"/>
    </location>
</feature>
<dbReference type="PROSITE" id="PS51939">
    <property type="entry name" value="XRRM"/>
    <property type="match status" value="1"/>
</dbReference>
<dbReference type="Pfam" id="PF05383">
    <property type="entry name" value="La"/>
    <property type="match status" value="1"/>
</dbReference>
<evidence type="ECO:0000256" key="1">
    <source>
        <dbReference type="ARBA" id="ARBA00004123"/>
    </source>
</evidence>
<dbReference type="InterPro" id="IPR006630">
    <property type="entry name" value="La_HTH"/>
</dbReference>
<dbReference type="PRINTS" id="PR00302">
    <property type="entry name" value="LUPUSLA"/>
</dbReference>
<evidence type="ECO:0000259" key="7">
    <source>
        <dbReference type="PROSITE" id="PS50961"/>
    </source>
</evidence>
<comment type="caution">
    <text evidence="9">The sequence shown here is derived from an EMBL/GenBank/DDBJ whole genome shotgun (WGS) entry which is preliminary data.</text>
</comment>
<evidence type="ECO:0000256" key="5">
    <source>
        <dbReference type="SAM" id="MobiDB-lite"/>
    </source>
</evidence>
<dbReference type="SUPFAM" id="SSF46785">
    <property type="entry name" value="Winged helix' DNA-binding domain"/>
    <property type="match status" value="1"/>
</dbReference>
<dbReference type="InterPro" id="IPR002344">
    <property type="entry name" value="Lupus_La"/>
</dbReference>
<feature type="domain" description="XRRM" evidence="8">
    <location>
        <begin position="202"/>
        <end position="332"/>
    </location>
</feature>
<dbReference type="InterPro" id="IPR000504">
    <property type="entry name" value="RRM_dom"/>
</dbReference>
<reference evidence="9 10" key="1">
    <citation type="journal article" date="2022" name="bioRxiv">
        <title>Genomics of Preaxostyla Flagellates Illuminates Evolutionary Transitions and the Path Towards Mitochondrial Loss.</title>
        <authorList>
            <person name="Novak L.V.F."/>
            <person name="Treitli S.C."/>
            <person name="Pyrih J."/>
            <person name="Halakuc P."/>
            <person name="Pipaliya S.V."/>
            <person name="Vacek V."/>
            <person name="Brzon O."/>
            <person name="Soukal P."/>
            <person name="Eme L."/>
            <person name="Dacks J.B."/>
            <person name="Karnkowska A."/>
            <person name="Elias M."/>
            <person name="Hampl V."/>
        </authorList>
    </citation>
    <scope>NUCLEOTIDE SEQUENCE [LARGE SCALE GENOMIC DNA]</scope>
    <source>
        <strain evidence="9">NAU3</strain>
        <tissue evidence="9">Gut</tissue>
    </source>
</reference>
<evidence type="ECO:0000313" key="10">
    <source>
        <dbReference type="Proteomes" id="UP001281761"/>
    </source>
</evidence>
<keyword evidence="10" id="KW-1185">Reference proteome</keyword>
<dbReference type="CDD" id="cd07323">
    <property type="entry name" value="LAM"/>
    <property type="match status" value="1"/>
</dbReference>
<dbReference type="InterPro" id="IPR012677">
    <property type="entry name" value="Nucleotide-bd_a/b_plait_sf"/>
</dbReference>
<dbReference type="Proteomes" id="UP001281761">
    <property type="component" value="Unassembled WGS sequence"/>
</dbReference>
<evidence type="ECO:0000256" key="4">
    <source>
        <dbReference type="PROSITE-ProRule" id="PRU00332"/>
    </source>
</evidence>
<feature type="domain" description="RRM" evidence="6">
    <location>
        <begin position="97"/>
        <end position="176"/>
    </location>
</feature>
<evidence type="ECO:0000259" key="6">
    <source>
        <dbReference type="PROSITE" id="PS50102"/>
    </source>
</evidence>
<keyword evidence="3" id="KW-0539">Nucleus</keyword>
<dbReference type="PROSITE" id="PS50102">
    <property type="entry name" value="RRM"/>
    <property type="match status" value="1"/>
</dbReference>
<organism evidence="9 10">
    <name type="scientific">Blattamonas nauphoetae</name>
    <dbReference type="NCBI Taxonomy" id="2049346"/>
    <lineage>
        <taxon>Eukaryota</taxon>
        <taxon>Metamonada</taxon>
        <taxon>Preaxostyla</taxon>
        <taxon>Oxymonadida</taxon>
        <taxon>Blattamonas</taxon>
    </lineage>
</organism>
<dbReference type="InterPro" id="IPR036388">
    <property type="entry name" value="WH-like_DNA-bd_sf"/>
</dbReference>
<name>A0ABQ9YGH2_9EUKA</name>
<feature type="region of interest" description="Disordered" evidence="5">
    <location>
        <begin position="299"/>
        <end position="351"/>
    </location>
</feature>
<dbReference type="SUPFAM" id="SSF54928">
    <property type="entry name" value="RNA-binding domain, RBD"/>
    <property type="match status" value="1"/>
</dbReference>
<dbReference type="InterPro" id="IPR045180">
    <property type="entry name" value="La_dom_prot"/>
</dbReference>
<dbReference type="SMART" id="SM00360">
    <property type="entry name" value="RRM"/>
    <property type="match status" value="2"/>
</dbReference>
<sequence length="351" mass="39284">MTETASLNENIKKQTEFYFSDHNLPRDKFLKAKIAESPEGWVSLEVMTSFRKLGDLTKDIKVIAEALANSTILELSEDKTKIRRLTPVPTEQDVNNRTLVVTNIPKDSNVEAISTFFTQFGPVGAVRCVTEPQTEVFSGKAFIVFEEQAGLDSAIAKGDDMPKFGDNKIECNKFKTIKKKEKPEVPDRNAELRAQIEEERKNHAPGCILRFTFPADTNTENLRPLELKDYFGHFGEIRRVEFQEGEKVGTARFASAEGCSRAKKELDEKKDSHKIQGVVPDITILEGEEEQREWDSIAEKRLSHVNQSSARGGRGGRGRGRGGRGRGGRGRGGRGGSRDRQNRIESVVDDD</sequence>
<dbReference type="EMBL" id="JARBJD010000010">
    <property type="protein sequence ID" value="KAK2962689.1"/>
    <property type="molecule type" value="Genomic_DNA"/>
</dbReference>
<gene>
    <name evidence="9" type="ORF">BLNAU_2522</name>
</gene>
<dbReference type="PANTHER" id="PTHR22792:SF140">
    <property type="entry name" value="ACHILLES, ISOFORM A"/>
    <property type="match status" value="1"/>
</dbReference>